<evidence type="ECO:0000313" key="4">
    <source>
        <dbReference type="Proteomes" id="UP000005540"/>
    </source>
</evidence>
<gene>
    <name evidence="3" type="ORF">SULYE_0225</name>
</gene>
<dbReference type="EMBL" id="ABZS01000013">
    <property type="protein sequence ID" value="EEP61262.1"/>
    <property type="molecule type" value="Genomic_DNA"/>
</dbReference>
<dbReference type="RefSeq" id="WP_007545639.1">
    <property type="nucleotide sequence ID" value="NZ_ABZS01000013.1"/>
</dbReference>
<comment type="caution">
    <text evidence="3">The sequence shown here is derived from an EMBL/GenBank/DDBJ whole genome shotgun (WGS) entry which is preliminary data.</text>
</comment>
<keyword evidence="2" id="KW-1133">Transmembrane helix</keyword>
<reference evidence="3 4" key="1">
    <citation type="submission" date="2009-04" db="EMBL/GenBank/DDBJ databases">
        <authorList>
            <person name="Reysenbach A.-L."/>
            <person name="Heidelberg J.F."/>
            <person name="Nelson W.C."/>
        </authorList>
    </citation>
    <scope>NUCLEOTIDE SEQUENCE [LARGE SCALE GENOMIC DNA]</scope>
    <source>
        <strain evidence="3 4">SS-5</strain>
    </source>
</reference>
<sequence>MDLTPLFTAIGLFISILVALILKDIKSSDSTTPSYSYDDSRRFYHLTNYSSDWYSDDNSDSSKSSSLISGSYDYLNSSSSDYLTDPAFACLPGNIYHDTICESSFSSSSFDDSFSSSWSFWDSSWDSSSSSSWDSWSSSSSSDW</sequence>
<feature type="region of interest" description="Disordered" evidence="1">
    <location>
        <begin position="121"/>
        <end position="144"/>
    </location>
</feature>
<evidence type="ECO:0000256" key="2">
    <source>
        <dbReference type="SAM" id="Phobius"/>
    </source>
</evidence>
<feature type="transmembrane region" description="Helical" evidence="2">
    <location>
        <begin position="6"/>
        <end position="22"/>
    </location>
</feature>
<keyword evidence="2" id="KW-0472">Membrane</keyword>
<organism evidence="3 4">
    <name type="scientific">Sulfurihydrogenibium yellowstonense SS-5</name>
    <dbReference type="NCBI Taxonomy" id="432331"/>
    <lineage>
        <taxon>Bacteria</taxon>
        <taxon>Pseudomonadati</taxon>
        <taxon>Aquificota</taxon>
        <taxon>Aquificia</taxon>
        <taxon>Aquificales</taxon>
        <taxon>Hydrogenothermaceae</taxon>
        <taxon>Sulfurihydrogenibium</taxon>
    </lineage>
</organism>
<accession>C4FI41</accession>
<keyword evidence="4" id="KW-1185">Reference proteome</keyword>
<dbReference type="AlphaFoldDB" id="C4FI41"/>
<evidence type="ECO:0000313" key="3">
    <source>
        <dbReference type="EMBL" id="EEP61262.1"/>
    </source>
</evidence>
<evidence type="ECO:0000256" key="1">
    <source>
        <dbReference type="SAM" id="MobiDB-lite"/>
    </source>
</evidence>
<dbReference type="Proteomes" id="UP000005540">
    <property type="component" value="Unassembled WGS sequence"/>
</dbReference>
<protein>
    <submittedName>
        <fullName evidence="3">Uncharacterized protein</fullName>
    </submittedName>
</protein>
<name>C4FI41_9AQUI</name>
<proteinExistence type="predicted"/>
<keyword evidence="2" id="KW-0812">Transmembrane</keyword>